<dbReference type="RefSeq" id="WP_083959601.1">
    <property type="nucleotide sequence ID" value="NZ_FQVN01000003.1"/>
</dbReference>
<evidence type="ECO:0000313" key="7">
    <source>
        <dbReference type="EMBL" id="SHF45857.1"/>
    </source>
</evidence>
<keyword evidence="2 6" id="KW-0812">Transmembrane</keyword>
<feature type="transmembrane region" description="Helical" evidence="6">
    <location>
        <begin position="453"/>
        <end position="475"/>
    </location>
</feature>
<feature type="transmembrane region" description="Helical" evidence="6">
    <location>
        <begin position="151"/>
        <end position="171"/>
    </location>
</feature>
<feature type="transmembrane region" description="Helical" evidence="6">
    <location>
        <begin position="206"/>
        <end position="224"/>
    </location>
</feature>
<dbReference type="AlphaFoldDB" id="A0A1M5BUA9"/>
<reference evidence="7 8" key="1">
    <citation type="submission" date="2016-11" db="EMBL/GenBank/DDBJ databases">
        <authorList>
            <person name="Jaros S."/>
            <person name="Januszkiewicz K."/>
            <person name="Wedrychowicz H."/>
        </authorList>
    </citation>
    <scope>NUCLEOTIDE SEQUENCE [LARGE SCALE GENOMIC DNA]</scope>
    <source>
        <strain evidence="7 8">DSM 44523</strain>
    </source>
</reference>
<feature type="transmembrane region" description="Helical" evidence="6">
    <location>
        <begin position="244"/>
        <end position="261"/>
    </location>
</feature>
<dbReference type="GO" id="GO:0016020">
    <property type="term" value="C:membrane"/>
    <property type="evidence" value="ECO:0007669"/>
    <property type="project" value="UniProtKB-SubCell"/>
</dbReference>
<comment type="subcellular location">
    <subcellularLocation>
        <location evidence="1">Membrane</location>
        <topology evidence="1">Multi-pass membrane protein</topology>
    </subcellularLocation>
</comment>
<evidence type="ECO:0000313" key="8">
    <source>
        <dbReference type="Proteomes" id="UP000184501"/>
    </source>
</evidence>
<dbReference type="Gene3D" id="1.20.1740.10">
    <property type="entry name" value="Amino acid/polyamine transporter I"/>
    <property type="match status" value="1"/>
</dbReference>
<dbReference type="PANTHER" id="PTHR42770">
    <property type="entry name" value="AMINO ACID TRANSPORTER-RELATED"/>
    <property type="match status" value="1"/>
</dbReference>
<feature type="transmembrane region" description="Helical" evidence="6">
    <location>
        <begin position="103"/>
        <end position="130"/>
    </location>
</feature>
<gene>
    <name evidence="7" type="ORF">SAMN05444320_103727</name>
</gene>
<evidence type="ECO:0000256" key="3">
    <source>
        <dbReference type="ARBA" id="ARBA00022989"/>
    </source>
</evidence>
<feature type="compositionally biased region" description="Basic and acidic residues" evidence="5">
    <location>
        <begin position="1"/>
        <end position="14"/>
    </location>
</feature>
<feature type="transmembrane region" description="Helical" evidence="6">
    <location>
        <begin position="402"/>
        <end position="423"/>
    </location>
</feature>
<name>A0A1M5BUA9_STRHI</name>
<dbReference type="Proteomes" id="UP000184501">
    <property type="component" value="Unassembled WGS sequence"/>
</dbReference>
<keyword evidence="3 6" id="KW-1133">Transmembrane helix</keyword>
<keyword evidence="8" id="KW-1185">Reference proteome</keyword>
<evidence type="ECO:0000256" key="2">
    <source>
        <dbReference type="ARBA" id="ARBA00022692"/>
    </source>
</evidence>
<feature type="transmembrane region" description="Helical" evidence="6">
    <location>
        <begin position="73"/>
        <end position="91"/>
    </location>
</feature>
<feature type="transmembrane region" description="Helical" evidence="6">
    <location>
        <begin position="177"/>
        <end position="194"/>
    </location>
</feature>
<feature type="compositionally biased region" description="Low complexity" evidence="5">
    <location>
        <begin position="22"/>
        <end position="35"/>
    </location>
</feature>
<sequence>MREQDSVDLQHAEGEDGPPPSADGHGSAPGHGAASVRGIASARGADRPGSPAGDRGTPRTPNRGDRPRAPRTVPTAVLLGVAGMLGAGVFLGPAPAAALAGRWYLPALLLTALATTCFVVGSAGASAWHAEPAGSYAYIRDQLGPVPGRMAAALVLAGRCAAAAAIAGALANYLLPAQPTVAAVALVALGTAFNASGRRLGRWSRLPVLLVVVVLGLVVVTAFAIDPPAMTPVAPPGEPGADDVRGMAAAAAVAFFHFAGFERLTSPLALAGRFPQRVLRIALPLVVLVALAAQLVVGAALLRQLGPARLAISPAPLRDLLVAADATALEPLVVLAAVAAMAPMLVVALAGVRASASSVIRGRDVPLRISLVTGPGGPWRLDVVGGGVAAALAVALGPTHALQLAACCLLFYYAFASAGARLVLLDGPSWPMRSACLGMGLAVILAMSSPAPYLVATLAIAASGVALGALMTRWWR</sequence>
<dbReference type="EMBL" id="FQVN01000003">
    <property type="protein sequence ID" value="SHF45857.1"/>
    <property type="molecule type" value="Genomic_DNA"/>
</dbReference>
<proteinExistence type="predicted"/>
<evidence type="ECO:0000256" key="1">
    <source>
        <dbReference type="ARBA" id="ARBA00004141"/>
    </source>
</evidence>
<feature type="transmembrane region" description="Helical" evidence="6">
    <location>
        <begin position="281"/>
        <end position="302"/>
    </location>
</feature>
<dbReference type="PANTHER" id="PTHR42770:SF7">
    <property type="entry name" value="MEMBRANE PROTEIN"/>
    <property type="match status" value="1"/>
</dbReference>
<accession>A0A1M5BUA9</accession>
<evidence type="ECO:0000256" key="4">
    <source>
        <dbReference type="ARBA" id="ARBA00023136"/>
    </source>
</evidence>
<organism evidence="7 8">
    <name type="scientific">Streptoalloteichus hindustanus</name>
    <dbReference type="NCBI Taxonomy" id="2017"/>
    <lineage>
        <taxon>Bacteria</taxon>
        <taxon>Bacillati</taxon>
        <taxon>Actinomycetota</taxon>
        <taxon>Actinomycetes</taxon>
        <taxon>Pseudonocardiales</taxon>
        <taxon>Pseudonocardiaceae</taxon>
        <taxon>Streptoalloteichus</taxon>
    </lineage>
</organism>
<feature type="region of interest" description="Disordered" evidence="5">
    <location>
        <begin position="1"/>
        <end position="71"/>
    </location>
</feature>
<dbReference type="InterPro" id="IPR050367">
    <property type="entry name" value="APC_superfamily"/>
</dbReference>
<feature type="transmembrane region" description="Helical" evidence="6">
    <location>
        <begin position="332"/>
        <end position="356"/>
    </location>
</feature>
<keyword evidence="4 6" id="KW-0472">Membrane</keyword>
<protein>
    <submittedName>
        <fullName evidence="7">Basic amino acid/polyamine antiporter, APA family</fullName>
    </submittedName>
</protein>
<dbReference type="OrthoDB" id="5177911at2"/>
<dbReference type="STRING" id="2017.SAMN05444320_103727"/>
<evidence type="ECO:0000256" key="6">
    <source>
        <dbReference type="SAM" id="Phobius"/>
    </source>
</evidence>
<evidence type="ECO:0000256" key="5">
    <source>
        <dbReference type="SAM" id="MobiDB-lite"/>
    </source>
</evidence>